<dbReference type="Gene3D" id="3.40.430.10">
    <property type="entry name" value="Dihydrofolate Reductase, subunit A"/>
    <property type="match status" value="1"/>
</dbReference>
<accession>A0A7W7FWN0</accession>
<proteinExistence type="predicted"/>
<dbReference type="Proteomes" id="UP000533598">
    <property type="component" value="Unassembled WGS sequence"/>
</dbReference>
<dbReference type="Pfam" id="PF01872">
    <property type="entry name" value="RibD_C"/>
    <property type="match status" value="1"/>
</dbReference>
<dbReference type="InterPro" id="IPR050765">
    <property type="entry name" value="Riboflavin_Biosynth_HTPR"/>
</dbReference>
<evidence type="ECO:0000313" key="3">
    <source>
        <dbReference type="Proteomes" id="UP000533598"/>
    </source>
</evidence>
<dbReference type="AlphaFoldDB" id="A0A7W7FWN0"/>
<dbReference type="InterPro" id="IPR024072">
    <property type="entry name" value="DHFR-like_dom_sf"/>
</dbReference>
<sequence>MRKIVTGLFMSLDGIVGADDQWQFAYFDEELFAGIAAGFARADTVLLGRHSYQGYDALRVEHPDSPMVAFLDGTTRYVVSTTLTEIGWPGTTVLGGDLREQVSRLKRQPGKDILVLGSPTLVRWLLGNGLLDEFNVSVLPIIVGSGVRLFQDMDLPAGHVGLRLAGAKTLASGVLETRYTLAST</sequence>
<evidence type="ECO:0000313" key="2">
    <source>
        <dbReference type="EMBL" id="MBB4678099.1"/>
    </source>
</evidence>
<dbReference type="PANTHER" id="PTHR38011:SF11">
    <property type="entry name" value="2,5-DIAMINO-6-RIBOSYLAMINO-4(3H)-PYRIMIDINONE 5'-PHOSPHATE REDUCTASE"/>
    <property type="match status" value="1"/>
</dbReference>
<reference evidence="2 3" key="1">
    <citation type="submission" date="2020-08" db="EMBL/GenBank/DDBJ databases">
        <title>Sequencing the genomes of 1000 actinobacteria strains.</title>
        <authorList>
            <person name="Klenk H.-P."/>
        </authorList>
    </citation>
    <scope>NUCLEOTIDE SEQUENCE [LARGE SCALE GENOMIC DNA]</scope>
    <source>
        <strain evidence="2 3">DSM 44230</strain>
    </source>
</reference>
<dbReference type="GO" id="GO:0009231">
    <property type="term" value="P:riboflavin biosynthetic process"/>
    <property type="evidence" value="ECO:0007669"/>
    <property type="project" value="InterPro"/>
</dbReference>
<feature type="domain" description="Bacterial bifunctional deaminase-reductase C-terminal" evidence="1">
    <location>
        <begin position="3"/>
        <end position="174"/>
    </location>
</feature>
<dbReference type="SUPFAM" id="SSF53597">
    <property type="entry name" value="Dihydrofolate reductase-like"/>
    <property type="match status" value="1"/>
</dbReference>
<dbReference type="EMBL" id="JACHMH010000001">
    <property type="protein sequence ID" value="MBB4678099.1"/>
    <property type="molecule type" value="Genomic_DNA"/>
</dbReference>
<evidence type="ECO:0000259" key="1">
    <source>
        <dbReference type="Pfam" id="PF01872"/>
    </source>
</evidence>
<comment type="caution">
    <text evidence="2">The sequence shown here is derived from an EMBL/GenBank/DDBJ whole genome shotgun (WGS) entry which is preliminary data.</text>
</comment>
<keyword evidence="3" id="KW-1185">Reference proteome</keyword>
<protein>
    <submittedName>
        <fullName evidence="2">Dihydrofolate reductase</fullName>
    </submittedName>
</protein>
<dbReference type="InterPro" id="IPR002734">
    <property type="entry name" value="RibDG_C"/>
</dbReference>
<organism evidence="2 3">
    <name type="scientific">Crossiella cryophila</name>
    <dbReference type="NCBI Taxonomy" id="43355"/>
    <lineage>
        <taxon>Bacteria</taxon>
        <taxon>Bacillati</taxon>
        <taxon>Actinomycetota</taxon>
        <taxon>Actinomycetes</taxon>
        <taxon>Pseudonocardiales</taxon>
        <taxon>Pseudonocardiaceae</taxon>
        <taxon>Crossiella</taxon>
    </lineage>
</organism>
<name>A0A7W7FWN0_9PSEU</name>
<dbReference type="PANTHER" id="PTHR38011">
    <property type="entry name" value="DIHYDROFOLATE REDUCTASE FAMILY PROTEIN (AFU_ORTHOLOGUE AFUA_8G06820)"/>
    <property type="match status" value="1"/>
</dbReference>
<gene>
    <name evidence="2" type="ORF">HNR67_004217</name>
</gene>
<dbReference type="GO" id="GO:0008703">
    <property type="term" value="F:5-amino-6-(5-phosphoribosylamino)uracil reductase activity"/>
    <property type="evidence" value="ECO:0007669"/>
    <property type="project" value="InterPro"/>
</dbReference>
<dbReference type="RefSeq" id="WP_185003968.1">
    <property type="nucleotide sequence ID" value="NZ_BAAAUI010000041.1"/>
</dbReference>